<dbReference type="Pfam" id="PF00480">
    <property type="entry name" value="ROK"/>
    <property type="match status" value="1"/>
</dbReference>
<dbReference type="CDD" id="cd00090">
    <property type="entry name" value="HTH_ARSR"/>
    <property type="match status" value="1"/>
</dbReference>
<dbReference type="PANTHER" id="PTHR18964">
    <property type="entry name" value="ROK (REPRESSOR, ORF, KINASE) FAMILY"/>
    <property type="match status" value="1"/>
</dbReference>
<proteinExistence type="inferred from homology"/>
<dbReference type="InterPro" id="IPR036388">
    <property type="entry name" value="WH-like_DNA-bd_sf"/>
</dbReference>
<dbReference type="Proteomes" id="UP000823842">
    <property type="component" value="Unassembled WGS sequence"/>
</dbReference>
<dbReference type="PANTHER" id="PTHR18964:SF110">
    <property type="entry name" value="TRANSCRIPTIONAL REGULATOR, XYLR-RELATED"/>
    <property type="match status" value="1"/>
</dbReference>
<sequence length="376" mass="42166">MGPEKQLTRAQIKRRNRSNIYRMVLDGHGVSRQDIARALELSLPTVQNNLTDLIEEGLVQKTGFLGDTGGRKAYTYGIVPDARTAIGFDITRHHITAVAVDLKGEIMGRIRIRHDFEMSDLYMRRLGEIVKELLEESGIKRESVLGVGIGIPGLTTEDNREIFYGRILDFEGADCADFSKYIPFRTALFNDAKAAAFAEFHSHPEMKSAFYIMLSNNVGGAVIIDGQVWRGGNLCAAEIGHLTLDPLGPVCYCGQRGCMDIYCAATVLDSQYGDNLENFFVHLKGKEKKAVSLWNTYLDYLARAINTVRLLFDCPIILGGYVGAYMNEYIEELRRRVEELDSFHNPPSEVRCCEYRREAIAAGAALHFITEYIDTV</sequence>
<evidence type="ECO:0000313" key="4">
    <source>
        <dbReference type="EMBL" id="HJB30086.1"/>
    </source>
</evidence>
<protein>
    <submittedName>
        <fullName evidence="4">ROK family protein</fullName>
    </submittedName>
</protein>
<accession>A0A9D2LVX7</accession>
<dbReference type="InterPro" id="IPR011991">
    <property type="entry name" value="ArsR-like_HTH"/>
</dbReference>
<evidence type="ECO:0000256" key="3">
    <source>
        <dbReference type="ARBA" id="ARBA00022629"/>
    </source>
</evidence>
<dbReference type="GO" id="GO:0042732">
    <property type="term" value="P:D-xylose metabolic process"/>
    <property type="evidence" value="ECO:0007669"/>
    <property type="project" value="UniProtKB-KW"/>
</dbReference>
<dbReference type="Gene3D" id="3.30.420.40">
    <property type="match status" value="2"/>
</dbReference>
<gene>
    <name evidence="4" type="ORF">IAA06_15030</name>
</gene>
<dbReference type="SUPFAM" id="SSF53067">
    <property type="entry name" value="Actin-like ATPase domain"/>
    <property type="match status" value="1"/>
</dbReference>
<dbReference type="SUPFAM" id="SSF46785">
    <property type="entry name" value="Winged helix' DNA-binding domain"/>
    <property type="match status" value="1"/>
</dbReference>
<reference evidence="4" key="2">
    <citation type="submission" date="2021-04" db="EMBL/GenBank/DDBJ databases">
        <authorList>
            <person name="Gilroy R."/>
        </authorList>
    </citation>
    <scope>NUCLEOTIDE SEQUENCE</scope>
    <source>
        <strain evidence="4">ChiSjej1B19-5720</strain>
    </source>
</reference>
<organism evidence="4 5">
    <name type="scientific">Candidatus Blautia faecavium</name>
    <dbReference type="NCBI Taxonomy" id="2838487"/>
    <lineage>
        <taxon>Bacteria</taxon>
        <taxon>Bacillati</taxon>
        <taxon>Bacillota</taxon>
        <taxon>Clostridia</taxon>
        <taxon>Lachnospirales</taxon>
        <taxon>Lachnospiraceae</taxon>
        <taxon>Blautia</taxon>
    </lineage>
</organism>
<comment type="function">
    <text evidence="1">Transcriptional repressor of xylose-utilizing enzymes.</text>
</comment>
<keyword evidence="3" id="KW-0859">Xylose metabolism</keyword>
<dbReference type="Gene3D" id="1.10.10.10">
    <property type="entry name" value="Winged helix-like DNA-binding domain superfamily/Winged helix DNA-binding domain"/>
    <property type="match status" value="1"/>
</dbReference>
<dbReference type="EMBL" id="DWYZ01000287">
    <property type="protein sequence ID" value="HJB30086.1"/>
    <property type="molecule type" value="Genomic_DNA"/>
</dbReference>
<name>A0A9D2LVX7_9FIRM</name>
<keyword evidence="3" id="KW-0119">Carbohydrate metabolism</keyword>
<comment type="similarity">
    <text evidence="2">Belongs to the ROK (NagC/XylR) family.</text>
</comment>
<evidence type="ECO:0000256" key="1">
    <source>
        <dbReference type="ARBA" id="ARBA00002486"/>
    </source>
</evidence>
<dbReference type="InterPro" id="IPR043129">
    <property type="entry name" value="ATPase_NBD"/>
</dbReference>
<dbReference type="InterPro" id="IPR000600">
    <property type="entry name" value="ROK"/>
</dbReference>
<evidence type="ECO:0000256" key="2">
    <source>
        <dbReference type="ARBA" id="ARBA00006479"/>
    </source>
</evidence>
<reference evidence="4" key="1">
    <citation type="journal article" date="2021" name="PeerJ">
        <title>Extensive microbial diversity within the chicken gut microbiome revealed by metagenomics and culture.</title>
        <authorList>
            <person name="Gilroy R."/>
            <person name="Ravi A."/>
            <person name="Getino M."/>
            <person name="Pursley I."/>
            <person name="Horton D.L."/>
            <person name="Alikhan N.F."/>
            <person name="Baker D."/>
            <person name="Gharbi K."/>
            <person name="Hall N."/>
            <person name="Watson M."/>
            <person name="Adriaenssens E.M."/>
            <person name="Foster-Nyarko E."/>
            <person name="Jarju S."/>
            <person name="Secka A."/>
            <person name="Antonio M."/>
            <person name="Oren A."/>
            <person name="Chaudhuri R.R."/>
            <person name="La Ragione R."/>
            <person name="Hildebrand F."/>
            <person name="Pallen M.J."/>
        </authorList>
    </citation>
    <scope>NUCLEOTIDE SEQUENCE</scope>
    <source>
        <strain evidence="4">ChiSjej1B19-5720</strain>
    </source>
</reference>
<comment type="caution">
    <text evidence="4">The sequence shown here is derived from an EMBL/GenBank/DDBJ whole genome shotgun (WGS) entry which is preliminary data.</text>
</comment>
<dbReference type="AlphaFoldDB" id="A0A9D2LVX7"/>
<dbReference type="InterPro" id="IPR036390">
    <property type="entry name" value="WH_DNA-bd_sf"/>
</dbReference>
<evidence type="ECO:0000313" key="5">
    <source>
        <dbReference type="Proteomes" id="UP000823842"/>
    </source>
</evidence>